<dbReference type="InterPro" id="IPR029032">
    <property type="entry name" value="AhpD-like"/>
</dbReference>
<gene>
    <name evidence="2" type="ORF">WOLCODRAFT_136369</name>
</gene>
<dbReference type="STRING" id="742152.A0A2H3J8T3"/>
<dbReference type="InterPro" id="IPR052999">
    <property type="entry name" value="PTS1_Protein"/>
</dbReference>
<dbReference type="EMBL" id="KB467942">
    <property type="protein sequence ID" value="PCH38620.1"/>
    <property type="molecule type" value="Genomic_DNA"/>
</dbReference>
<keyword evidence="3" id="KW-1185">Reference proteome</keyword>
<sequence>MAELATPEFLDELKAIYLAEAGADVKGVPPWYMVATAAFSSSGVAAAVPIVFKYALDDLKKTYDGEELLMHSRTLASKLREGLLASCVLCGLPRVIESLVALHSATPEELRSGQDILRDKTKTLSDLEEIGRRNFQAVYGSSANAVRGLMESAYPDLAWFCATVAYGISYDAGVLTPAELSYGTVAVLISTDAPRQTQWHLANARNVGAPVGEIKAVREIAMKVALRAGIKWKEPVPEVV</sequence>
<evidence type="ECO:0000313" key="3">
    <source>
        <dbReference type="Proteomes" id="UP000218811"/>
    </source>
</evidence>
<reference evidence="2 3" key="1">
    <citation type="journal article" date="2012" name="Science">
        <title>The Paleozoic origin of enzymatic lignin decomposition reconstructed from 31 fungal genomes.</title>
        <authorList>
            <person name="Floudas D."/>
            <person name="Binder M."/>
            <person name="Riley R."/>
            <person name="Barry K."/>
            <person name="Blanchette R.A."/>
            <person name="Henrissat B."/>
            <person name="Martinez A.T."/>
            <person name="Otillar R."/>
            <person name="Spatafora J.W."/>
            <person name="Yadav J.S."/>
            <person name="Aerts A."/>
            <person name="Benoit I."/>
            <person name="Boyd A."/>
            <person name="Carlson A."/>
            <person name="Copeland A."/>
            <person name="Coutinho P.M."/>
            <person name="de Vries R.P."/>
            <person name="Ferreira P."/>
            <person name="Findley K."/>
            <person name="Foster B."/>
            <person name="Gaskell J."/>
            <person name="Glotzer D."/>
            <person name="Gorecki P."/>
            <person name="Heitman J."/>
            <person name="Hesse C."/>
            <person name="Hori C."/>
            <person name="Igarashi K."/>
            <person name="Jurgens J.A."/>
            <person name="Kallen N."/>
            <person name="Kersten P."/>
            <person name="Kohler A."/>
            <person name="Kuees U."/>
            <person name="Kumar T.K.A."/>
            <person name="Kuo A."/>
            <person name="LaButti K."/>
            <person name="Larrondo L.F."/>
            <person name="Lindquist E."/>
            <person name="Ling A."/>
            <person name="Lombard V."/>
            <person name="Lucas S."/>
            <person name="Lundell T."/>
            <person name="Martin R."/>
            <person name="McLaughlin D.J."/>
            <person name="Morgenstern I."/>
            <person name="Morin E."/>
            <person name="Murat C."/>
            <person name="Nagy L.G."/>
            <person name="Nolan M."/>
            <person name="Ohm R.A."/>
            <person name="Patyshakuliyeva A."/>
            <person name="Rokas A."/>
            <person name="Ruiz-Duenas F.J."/>
            <person name="Sabat G."/>
            <person name="Salamov A."/>
            <person name="Samejima M."/>
            <person name="Schmutz J."/>
            <person name="Slot J.C."/>
            <person name="St John F."/>
            <person name="Stenlid J."/>
            <person name="Sun H."/>
            <person name="Sun S."/>
            <person name="Syed K."/>
            <person name="Tsang A."/>
            <person name="Wiebenga A."/>
            <person name="Young D."/>
            <person name="Pisabarro A."/>
            <person name="Eastwood D.C."/>
            <person name="Martin F."/>
            <person name="Cullen D."/>
            <person name="Grigoriev I.V."/>
            <person name="Hibbett D.S."/>
        </authorList>
    </citation>
    <scope>NUCLEOTIDE SEQUENCE [LARGE SCALE GENOMIC DNA]</scope>
    <source>
        <strain evidence="2 3">MD-104</strain>
    </source>
</reference>
<evidence type="ECO:0000313" key="2">
    <source>
        <dbReference type="EMBL" id="PCH38620.1"/>
    </source>
</evidence>
<dbReference type="SUPFAM" id="SSF69118">
    <property type="entry name" value="AhpD-like"/>
    <property type="match status" value="1"/>
</dbReference>
<dbReference type="PANTHER" id="PTHR28180:SF2">
    <property type="entry name" value="PEROXISOMAL PROTEIN 2"/>
    <property type="match status" value="1"/>
</dbReference>
<name>A0A2H3J8T3_WOLCO</name>
<dbReference type="Proteomes" id="UP000218811">
    <property type="component" value="Unassembled WGS sequence"/>
</dbReference>
<dbReference type="Pfam" id="PF02627">
    <property type="entry name" value="CMD"/>
    <property type="match status" value="1"/>
</dbReference>
<accession>A0A2H3J8T3</accession>
<dbReference type="InterPro" id="IPR003779">
    <property type="entry name" value="CMD-like"/>
</dbReference>
<dbReference type="PANTHER" id="PTHR28180">
    <property type="entry name" value="CONSERVED MITOCHONDRIAL PROTEIN-RELATED"/>
    <property type="match status" value="1"/>
</dbReference>
<dbReference type="OrthoDB" id="5537330at2759"/>
<feature type="domain" description="Carboxymuconolactone decarboxylase-like" evidence="1">
    <location>
        <begin position="155"/>
        <end position="221"/>
    </location>
</feature>
<protein>
    <recommendedName>
        <fullName evidence="1">Carboxymuconolactone decarboxylase-like domain-containing protein</fullName>
    </recommendedName>
</protein>
<dbReference type="GO" id="GO:0051920">
    <property type="term" value="F:peroxiredoxin activity"/>
    <property type="evidence" value="ECO:0007669"/>
    <property type="project" value="InterPro"/>
</dbReference>
<proteinExistence type="predicted"/>
<dbReference type="AlphaFoldDB" id="A0A2H3J8T3"/>
<organism evidence="2 3">
    <name type="scientific">Wolfiporia cocos (strain MD-104)</name>
    <name type="common">Brown rot fungus</name>
    <dbReference type="NCBI Taxonomy" id="742152"/>
    <lineage>
        <taxon>Eukaryota</taxon>
        <taxon>Fungi</taxon>
        <taxon>Dikarya</taxon>
        <taxon>Basidiomycota</taxon>
        <taxon>Agaricomycotina</taxon>
        <taxon>Agaricomycetes</taxon>
        <taxon>Polyporales</taxon>
        <taxon>Phaeolaceae</taxon>
        <taxon>Wolfiporia</taxon>
    </lineage>
</organism>
<dbReference type="Gene3D" id="1.20.1290.10">
    <property type="entry name" value="AhpD-like"/>
    <property type="match status" value="1"/>
</dbReference>
<evidence type="ECO:0000259" key="1">
    <source>
        <dbReference type="Pfam" id="PF02627"/>
    </source>
</evidence>